<dbReference type="InterPro" id="IPR021957">
    <property type="entry name" value="DUF3574"/>
</dbReference>
<dbReference type="AlphaFoldDB" id="A0A927EXG2"/>
<dbReference type="EMBL" id="JACXYU010000002">
    <property type="protein sequence ID" value="MBD3931163.1"/>
    <property type="molecule type" value="Genomic_DNA"/>
</dbReference>
<dbReference type="Pfam" id="PF12098">
    <property type="entry name" value="DUF3574"/>
    <property type="match status" value="1"/>
</dbReference>
<dbReference type="Proteomes" id="UP000632289">
    <property type="component" value="Unassembled WGS sequence"/>
</dbReference>
<gene>
    <name evidence="1" type="ORF">IF129_06265</name>
</gene>
<organism evidence="1 2">
    <name type="scientific">Streptomyces chumphonensis</name>
    <dbReference type="NCBI Taxonomy" id="1214925"/>
    <lineage>
        <taxon>Bacteria</taxon>
        <taxon>Bacillati</taxon>
        <taxon>Actinomycetota</taxon>
        <taxon>Actinomycetes</taxon>
        <taxon>Kitasatosporales</taxon>
        <taxon>Streptomycetaceae</taxon>
        <taxon>Streptomyces</taxon>
    </lineage>
</organism>
<proteinExistence type="predicted"/>
<accession>A0A927EXG2</accession>
<protein>
    <submittedName>
        <fullName evidence="1">DUF3574 domain-containing protein</fullName>
    </submittedName>
</protein>
<name>A0A927EXG2_9ACTN</name>
<evidence type="ECO:0000313" key="1">
    <source>
        <dbReference type="EMBL" id="MBD3931163.1"/>
    </source>
</evidence>
<reference evidence="1" key="1">
    <citation type="submission" date="2020-09" db="EMBL/GenBank/DDBJ databases">
        <title>Secondary metabolite and genome analysis of marine Streptomyces chumphonensis KK1-2T.</title>
        <authorList>
            <person name="Phongsopitanun W."/>
            <person name="Kanchanasin P."/>
            <person name="Pittayakhajonwut P."/>
            <person name="Suwanborirux K."/>
            <person name="Tanasupawat S."/>
        </authorList>
    </citation>
    <scope>NUCLEOTIDE SEQUENCE</scope>
    <source>
        <strain evidence="1">KK1-2</strain>
    </source>
</reference>
<keyword evidence="2" id="KW-1185">Reference proteome</keyword>
<evidence type="ECO:0000313" key="2">
    <source>
        <dbReference type="Proteomes" id="UP000632289"/>
    </source>
</evidence>
<sequence>MALAALVTSAFALLLVALDREGSGAVLPAHTPAAQTADVAPAAGRGRERGDRYLETRLFFGTGRHHGNPPITEEEFHAFLDREITPRFPSGLTLQEGYGQWRDREGDINGERSYELILLYPADTARRSDAAIEEIRRAYTSRWDLESVGRVDHYVRVDF</sequence>
<comment type="caution">
    <text evidence="1">The sequence shown here is derived from an EMBL/GenBank/DDBJ whole genome shotgun (WGS) entry which is preliminary data.</text>
</comment>